<dbReference type="Proteomes" id="UP001642487">
    <property type="component" value="Chromosome 8"/>
</dbReference>
<name>A0ABP0Z8H6_9ROSI</name>
<keyword evidence="2 3" id="KW-0539">Nucleus</keyword>
<accession>A0ABP0Z8H6</accession>
<feature type="domain" description="CCT" evidence="4">
    <location>
        <begin position="114"/>
        <end position="156"/>
    </location>
</feature>
<comment type="subcellular location">
    <subcellularLocation>
        <location evidence="1 3">Nucleus</location>
    </subcellularLocation>
</comment>
<evidence type="ECO:0000259" key="4">
    <source>
        <dbReference type="PROSITE" id="PS51017"/>
    </source>
</evidence>
<dbReference type="Pfam" id="PF06203">
    <property type="entry name" value="CCT"/>
    <property type="match status" value="1"/>
</dbReference>
<dbReference type="PANTHER" id="PTHR31874:SF41">
    <property type="entry name" value="CCT MOTIF FAMILY PROTEIN"/>
    <property type="match status" value="1"/>
</dbReference>
<dbReference type="InterPro" id="IPR010402">
    <property type="entry name" value="CCT_domain"/>
</dbReference>
<gene>
    <name evidence="5" type="ORF">CITCOLO1_LOCUS19280</name>
</gene>
<keyword evidence="6" id="KW-1185">Reference proteome</keyword>
<evidence type="ECO:0000256" key="1">
    <source>
        <dbReference type="ARBA" id="ARBA00004123"/>
    </source>
</evidence>
<evidence type="ECO:0000256" key="2">
    <source>
        <dbReference type="ARBA" id="ARBA00023242"/>
    </source>
</evidence>
<dbReference type="InterPro" id="IPR052453">
    <property type="entry name" value="CONSTANS-like_ZF"/>
</dbReference>
<evidence type="ECO:0000313" key="5">
    <source>
        <dbReference type="EMBL" id="CAK9326917.1"/>
    </source>
</evidence>
<sequence length="158" mass="18774">MGFSWLVKSPKKEDEQEVPNSIWEDDFKAFFEVRDEDNPPPVQQPDYHFHHHGHSGVMENKNNKVCLNLNLNYEEVLEAWSGRGSLWAAASSLNSNDPTHDSYMGEVPRMEEERTRRVLRYKEKRHTRLFSKKIRYQVRKLNAEKRPRIKVNNHLNNT</sequence>
<dbReference type="EMBL" id="OZ021742">
    <property type="protein sequence ID" value="CAK9326917.1"/>
    <property type="molecule type" value="Genomic_DNA"/>
</dbReference>
<evidence type="ECO:0000313" key="6">
    <source>
        <dbReference type="Proteomes" id="UP001642487"/>
    </source>
</evidence>
<proteinExistence type="predicted"/>
<protein>
    <recommendedName>
        <fullName evidence="4">CCT domain-containing protein</fullName>
    </recommendedName>
</protein>
<reference evidence="5 6" key="1">
    <citation type="submission" date="2024-03" db="EMBL/GenBank/DDBJ databases">
        <authorList>
            <person name="Gkanogiannis A."/>
            <person name="Becerra Lopez-Lavalle L."/>
        </authorList>
    </citation>
    <scope>NUCLEOTIDE SEQUENCE [LARGE SCALE GENOMIC DNA]</scope>
</reference>
<dbReference type="PROSITE" id="PS51017">
    <property type="entry name" value="CCT"/>
    <property type="match status" value="1"/>
</dbReference>
<dbReference type="PANTHER" id="PTHR31874">
    <property type="entry name" value="CCT MOTIF FAMILY PROTEIN, EXPRESSED"/>
    <property type="match status" value="1"/>
</dbReference>
<organism evidence="5 6">
    <name type="scientific">Citrullus colocynthis</name>
    <name type="common">colocynth</name>
    <dbReference type="NCBI Taxonomy" id="252529"/>
    <lineage>
        <taxon>Eukaryota</taxon>
        <taxon>Viridiplantae</taxon>
        <taxon>Streptophyta</taxon>
        <taxon>Embryophyta</taxon>
        <taxon>Tracheophyta</taxon>
        <taxon>Spermatophyta</taxon>
        <taxon>Magnoliopsida</taxon>
        <taxon>eudicotyledons</taxon>
        <taxon>Gunneridae</taxon>
        <taxon>Pentapetalae</taxon>
        <taxon>rosids</taxon>
        <taxon>fabids</taxon>
        <taxon>Cucurbitales</taxon>
        <taxon>Cucurbitaceae</taxon>
        <taxon>Benincaseae</taxon>
        <taxon>Citrullus</taxon>
    </lineage>
</organism>
<evidence type="ECO:0000256" key="3">
    <source>
        <dbReference type="PROSITE-ProRule" id="PRU00357"/>
    </source>
</evidence>